<keyword evidence="5" id="KW-1185">Reference proteome</keyword>
<dbReference type="Gene3D" id="2.40.50.40">
    <property type="match status" value="1"/>
</dbReference>
<dbReference type="AlphaFoldDB" id="A0AA40F643"/>
<feature type="compositionally biased region" description="Low complexity" evidence="2">
    <location>
        <begin position="275"/>
        <end position="286"/>
    </location>
</feature>
<gene>
    <name evidence="4" type="ORF">B0T18DRAFT_403355</name>
</gene>
<accession>A0AA40F643</accession>
<organism evidence="4 5">
    <name type="scientific">Schizothecium vesticola</name>
    <dbReference type="NCBI Taxonomy" id="314040"/>
    <lineage>
        <taxon>Eukaryota</taxon>
        <taxon>Fungi</taxon>
        <taxon>Dikarya</taxon>
        <taxon>Ascomycota</taxon>
        <taxon>Pezizomycotina</taxon>
        <taxon>Sordariomycetes</taxon>
        <taxon>Sordariomycetidae</taxon>
        <taxon>Sordariales</taxon>
        <taxon>Schizotheciaceae</taxon>
        <taxon>Schizothecium</taxon>
    </lineage>
</organism>
<feature type="region of interest" description="Disordered" evidence="2">
    <location>
        <begin position="1"/>
        <end position="21"/>
    </location>
</feature>
<feature type="compositionally biased region" description="Basic residues" evidence="2">
    <location>
        <begin position="449"/>
        <end position="459"/>
    </location>
</feature>
<dbReference type="SMART" id="SM00298">
    <property type="entry name" value="CHROMO"/>
    <property type="match status" value="1"/>
</dbReference>
<feature type="domain" description="Chromo" evidence="3">
    <location>
        <begin position="474"/>
        <end position="534"/>
    </location>
</feature>
<reference evidence="4" key="1">
    <citation type="submission" date="2023-06" db="EMBL/GenBank/DDBJ databases">
        <title>Genome-scale phylogeny and comparative genomics of the fungal order Sordariales.</title>
        <authorList>
            <consortium name="Lawrence Berkeley National Laboratory"/>
            <person name="Hensen N."/>
            <person name="Bonometti L."/>
            <person name="Westerberg I."/>
            <person name="Brannstrom I.O."/>
            <person name="Guillou S."/>
            <person name="Cros-Aarteil S."/>
            <person name="Calhoun S."/>
            <person name="Haridas S."/>
            <person name="Kuo A."/>
            <person name="Mondo S."/>
            <person name="Pangilinan J."/>
            <person name="Riley R."/>
            <person name="LaButti K."/>
            <person name="Andreopoulos B."/>
            <person name="Lipzen A."/>
            <person name="Chen C."/>
            <person name="Yanf M."/>
            <person name="Daum C."/>
            <person name="Ng V."/>
            <person name="Clum A."/>
            <person name="Steindorff A."/>
            <person name="Ohm R."/>
            <person name="Martin F."/>
            <person name="Silar P."/>
            <person name="Natvig D."/>
            <person name="Lalanne C."/>
            <person name="Gautier V."/>
            <person name="Ament-velasquez S.L."/>
            <person name="Kruys A."/>
            <person name="Hutchinson M.I."/>
            <person name="Powell A.J."/>
            <person name="Barry K."/>
            <person name="Miller A.N."/>
            <person name="Grigoriev I.V."/>
            <person name="Debuchy R."/>
            <person name="Gladieux P."/>
            <person name="Thoren M.H."/>
            <person name="Johannesson H."/>
        </authorList>
    </citation>
    <scope>NUCLEOTIDE SEQUENCE</scope>
    <source>
        <strain evidence="4">SMH3187-1</strain>
    </source>
</reference>
<proteinExistence type="predicted"/>
<comment type="caution">
    <text evidence="4">The sequence shown here is derived from an EMBL/GenBank/DDBJ whole genome shotgun (WGS) entry which is preliminary data.</text>
</comment>
<protein>
    <recommendedName>
        <fullName evidence="3">Chromo domain-containing protein</fullName>
    </recommendedName>
</protein>
<evidence type="ECO:0000313" key="4">
    <source>
        <dbReference type="EMBL" id="KAK0751766.1"/>
    </source>
</evidence>
<comment type="subunit">
    <text evidence="1">Component of the NuA4 histone acetyltransferase complex.</text>
</comment>
<dbReference type="GO" id="GO:0006338">
    <property type="term" value="P:chromatin remodeling"/>
    <property type="evidence" value="ECO:0007669"/>
    <property type="project" value="UniProtKB-ARBA"/>
</dbReference>
<dbReference type="EMBL" id="JAUKUD010000002">
    <property type="protein sequence ID" value="KAK0751766.1"/>
    <property type="molecule type" value="Genomic_DNA"/>
</dbReference>
<feature type="compositionally biased region" description="Pro residues" evidence="2">
    <location>
        <begin position="602"/>
        <end position="613"/>
    </location>
</feature>
<feature type="compositionally biased region" description="Basic residues" evidence="2">
    <location>
        <begin position="429"/>
        <end position="440"/>
    </location>
</feature>
<evidence type="ECO:0000313" key="5">
    <source>
        <dbReference type="Proteomes" id="UP001172155"/>
    </source>
</evidence>
<dbReference type="Proteomes" id="UP001172155">
    <property type="component" value="Unassembled WGS sequence"/>
</dbReference>
<dbReference type="SUPFAM" id="SSF54160">
    <property type="entry name" value="Chromo domain-like"/>
    <property type="match status" value="1"/>
</dbReference>
<feature type="compositionally biased region" description="Pro residues" evidence="2">
    <location>
        <begin position="317"/>
        <end position="326"/>
    </location>
</feature>
<feature type="compositionally biased region" description="Polar residues" evidence="2">
    <location>
        <begin position="360"/>
        <end position="389"/>
    </location>
</feature>
<dbReference type="InterPro" id="IPR023780">
    <property type="entry name" value="Chromo_domain"/>
</dbReference>
<evidence type="ECO:0000259" key="3">
    <source>
        <dbReference type="PROSITE" id="PS50013"/>
    </source>
</evidence>
<evidence type="ECO:0000256" key="1">
    <source>
        <dbReference type="ARBA" id="ARBA00011353"/>
    </source>
</evidence>
<evidence type="ECO:0000256" key="2">
    <source>
        <dbReference type="SAM" id="MobiDB-lite"/>
    </source>
</evidence>
<feature type="region of interest" description="Disordered" evidence="2">
    <location>
        <begin position="185"/>
        <end position="471"/>
    </location>
</feature>
<feature type="region of interest" description="Disordered" evidence="2">
    <location>
        <begin position="509"/>
        <end position="542"/>
    </location>
</feature>
<feature type="compositionally biased region" description="Acidic residues" evidence="2">
    <location>
        <begin position="202"/>
        <end position="212"/>
    </location>
</feature>
<feature type="region of interest" description="Disordered" evidence="2">
    <location>
        <begin position="570"/>
        <end position="620"/>
    </location>
</feature>
<dbReference type="PROSITE" id="PS50013">
    <property type="entry name" value="CHROMO_2"/>
    <property type="match status" value="1"/>
</dbReference>
<dbReference type="InterPro" id="IPR016197">
    <property type="entry name" value="Chromo-like_dom_sf"/>
</dbReference>
<dbReference type="InterPro" id="IPR000953">
    <property type="entry name" value="Chromo/chromo_shadow_dom"/>
</dbReference>
<dbReference type="Pfam" id="PF00385">
    <property type="entry name" value="Chromo"/>
    <property type="match status" value="1"/>
</dbReference>
<sequence length="632" mass="68662">MRPESVIDYTSPQGPYPPSHPLIASAMAGQPSPPRRRPKTTIEVPVLGFRKYVGGMGPPLEPLSLAPPRDSTAYIIEKLVWPPIKETTPTMRRLLYYHIGFTDLPHVKTMVSCNDALDYISPREIEDWEYNDLERRIEEKEWHKAEKKAGKRRAGRPAKSLTSDAAPILAARASVTDDAMLLAEHVAGPSLSTPKKRKRQEEEEITTSESDDAAIRRQLGAWSESAGTGTGRENETGQEDESVGGVDMIDMTASRRSTSQSLPPLRPAAVPVEGSSRASSVASAVRESSRRSTPHSTPSGQQNSTKPLSLTALRPPAAAPPKPKPSPAIHAPVAASSSSTLHPASATALGIKDGTASPLHPQSKNGHAQRSNTVTPTPKTGSFNPQNQPRVHGFTPIPSSNPRPPKTFPSMPTTPAEASDSTSSNRKSGSSKKSKAKAKTPAKSAEKKPAKKKVKGRVAKTRDDDESDADDNVWKVKALLDDRYDHTKEGKVHMFLVDWVGDYDPTWEPKENIQDDNLISEYQRRKRAGLTQPDKSQRSMLSYLSKSPFANVNDAFEGNIVDPDKALMVGTRSDRSHSGDELLVVDQRKAPTSNGKSTARPAPKPASQPPPPLFGSFDRTLASNCDRFGEPV</sequence>
<name>A0AA40F643_9PEZI</name>